<gene>
    <name evidence="1" type="ORF">FHW18_003729</name>
</gene>
<accession>A0A7Y9IXV9</accession>
<sequence>MGYCKTTYSMTTYCKTTTAHCFNDRFLPLLLALQFCARRCENKTIANRNYACQTHDDHLPTLTASHGHSHVPRKLLAPCVGRGGGSPGHCGMNNHSQGTA</sequence>
<evidence type="ECO:0000313" key="2">
    <source>
        <dbReference type="Proteomes" id="UP000542125"/>
    </source>
</evidence>
<keyword evidence="2" id="KW-1185">Reference proteome</keyword>
<dbReference type="AlphaFoldDB" id="A0A7Y9IXV9"/>
<organism evidence="1 2">
    <name type="scientific">Pigmentiphaga litoralis</name>
    <dbReference type="NCBI Taxonomy" id="516702"/>
    <lineage>
        <taxon>Bacteria</taxon>
        <taxon>Pseudomonadati</taxon>
        <taxon>Pseudomonadota</taxon>
        <taxon>Betaproteobacteria</taxon>
        <taxon>Burkholderiales</taxon>
        <taxon>Alcaligenaceae</taxon>
        <taxon>Pigmentiphaga</taxon>
    </lineage>
</organism>
<reference evidence="1 2" key="1">
    <citation type="submission" date="2020-07" db="EMBL/GenBank/DDBJ databases">
        <title>Genomic Encyclopedia of Type Strains, Phase IV (KMG-V): Genome sequencing to study the core and pangenomes of soil and plant-associated prokaryotes.</title>
        <authorList>
            <person name="Whitman W."/>
        </authorList>
    </citation>
    <scope>NUCLEOTIDE SEQUENCE [LARGE SCALE GENOMIC DNA]</scope>
    <source>
        <strain evidence="1 2">SAS40</strain>
    </source>
</reference>
<proteinExistence type="predicted"/>
<name>A0A7Y9IXV9_9BURK</name>
<comment type="caution">
    <text evidence="1">The sequence shown here is derived from an EMBL/GenBank/DDBJ whole genome shotgun (WGS) entry which is preliminary data.</text>
</comment>
<evidence type="ECO:0000313" key="1">
    <source>
        <dbReference type="EMBL" id="NYE84458.1"/>
    </source>
</evidence>
<protein>
    <submittedName>
        <fullName evidence="1">Uncharacterized protein</fullName>
    </submittedName>
</protein>
<dbReference type="EMBL" id="JACBYR010000001">
    <property type="protein sequence ID" value="NYE84458.1"/>
    <property type="molecule type" value="Genomic_DNA"/>
</dbReference>
<dbReference type="Proteomes" id="UP000542125">
    <property type="component" value="Unassembled WGS sequence"/>
</dbReference>